<dbReference type="HOGENOM" id="CLU_000680_29_2_1"/>
<evidence type="ECO:0000313" key="2">
    <source>
        <dbReference type="EnsemblMetazoa" id="HelroP183483"/>
    </source>
</evidence>
<dbReference type="Proteomes" id="UP000015101">
    <property type="component" value="Unassembled WGS sequence"/>
</dbReference>
<dbReference type="InParanoid" id="T1FJR0"/>
<evidence type="ECO:0000313" key="1">
    <source>
        <dbReference type="EMBL" id="ESO11170.1"/>
    </source>
</evidence>
<dbReference type="EMBL" id="AMQM01008803">
    <property type="status" value="NOT_ANNOTATED_CDS"/>
    <property type="molecule type" value="Genomic_DNA"/>
</dbReference>
<dbReference type="EnsemblMetazoa" id="HelroT183483">
    <property type="protein sequence ID" value="HelroP183483"/>
    <property type="gene ID" value="HelroG183483"/>
</dbReference>
<reference evidence="3" key="1">
    <citation type="submission" date="2012-12" db="EMBL/GenBank/DDBJ databases">
        <authorList>
            <person name="Hellsten U."/>
            <person name="Grimwood J."/>
            <person name="Chapman J.A."/>
            <person name="Shapiro H."/>
            <person name="Aerts A."/>
            <person name="Otillar R.P."/>
            <person name="Terry A.Y."/>
            <person name="Boore J.L."/>
            <person name="Simakov O."/>
            <person name="Marletaz F."/>
            <person name="Cho S.-J."/>
            <person name="Edsinger-Gonzales E."/>
            <person name="Havlak P."/>
            <person name="Kuo D.-H."/>
            <person name="Larsson T."/>
            <person name="Lv J."/>
            <person name="Arendt D."/>
            <person name="Savage R."/>
            <person name="Osoegawa K."/>
            <person name="de Jong P."/>
            <person name="Lindberg D.R."/>
            <person name="Seaver E.C."/>
            <person name="Weisblat D.A."/>
            <person name="Putnam N.H."/>
            <person name="Grigoriev I.V."/>
            <person name="Rokhsar D.S."/>
        </authorList>
    </citation>
    <scope>NUCLEOTIDE SEQUENCE</scope>
</reference>
<dbReference type="RefSeq" id="XP_009010765.1">
    <property type="nucleotide sequence ID" value="XM_009012517.1"/>
</dbReference>
<reference evidence="1 3" key="2">
    <citation type="journal article" date="2013" name="Nature">
        <title>Insights into bilaterian evolution from three spiralian genomes.</title>
        <authorList>
            <person name="Simakov O."/>
            <person name="Marletaz F."/>
            <person name="Cho S.J."/>
            <person name="Edsinger-Gonzales E."/>
            <person name="Havlak P."/>
            <person name="Hellsten U."/>
            <person name="Kuo D.H."/>
            <person name="Larsson T."/>
            <person name="Lv J."/>
            <person name="Arendt D."/>
            <person name="Savage R."/>
            <person name="Osoegawa K."/>
            <person name="de Jong P."/>
            <person name="Grimwood J."/>
            <person name="Chapman J.A."/>
            <person name="Shapiro H."/>
            <person name="Aerts A."/>
            <person name="Otillar R.P."/>
            <person name="Terry A.Y."/>
            <person name="Boore J.L."/>
            <person name="Grigoriev I.V."/>
            <person name="Lindberg D.R."/>
            <person name="Seaver E.C."/>
            <person name="Weisblat D.A."/>
            <person name="Putnam N.H."/>
            <person name="Rokhsar D.S."/>
        </authorList>
    </citation>
    <scope>NUCLEOTIDE SEQUENCE</scope>
</reference>
<evidence type="ECO:0000313" key="3">
    <source>
        <dbReference type="Proteomes" id="UP000015101"/>
    </source>
</evidence>
<name>T1FJR0_HELRO</name>
<dbReference type="AlphaFoldDB" id="T1FJR0"/>
<organism evidence="2 3">
    <name type="scientific">Helobdella robusta</name>
    <name type="common">Californian leech</name>
    <dbReference type="NCBI Taxonomy" id="6412"/>
    <lineage>
        <taxon>Eukaryota</taxon>
        <taxon>Metazoa</taxon>
        <taxon>Spiralia</taxon>
        <taxon>Lophotrochozoa</taxon>
        <taxon>Annelida</taxon>
        <taxon>Clitellata</taxon>
        <taxon>Hirudinea</taxon>
        <taxon>Rhynchobdellida</taxon>
        <taxon>Glossiphoniidae</taxon>
        <taxon>Helobdella</taxon>
    </lineage>
</organism>
<dbReference type="EMBL" id="KB095851">
    <property type="protein sequence ID" value="ESO11170.1"/>
    <property type="molecule type" value="Genomic_DNA"/>
</dbReference>
<sequence length="215" mass="24863">MNLNVRSEIENIKMIMSSNKNKLDDSDRSDAVIRTEIDKLKSEMSDTFASIVKKNVDVVNNEVKSVQKTLHENSDLKERESNLIVFCLLENNNDRSNVLKVLKHLSDDVSDRDVIKVTRLGKKDENKTRPLLIKLVDVAIKDSIMRNVYKLKSITNEFAHIGLSVDLTKEQRQEYKIFVNDAKIKESADKEGFLYRVRGTVGKWRIIKFPKRLVQ</sequence>
<dbReference type="OrthoDB" id="10066957at2759"/>
<dbReference type="PANTHER" id="PTHR37445:SF3">
    <property type="entry name" value="ZINC FINGER PHD-TYPE DOMAIN-CONTAINING PROTEIN"/>
    <property type="match status" value="1"/>
</dbReference>
<dbReference type="GeneID" id="20209059"/>
<dbReference type="KEGG" id="hro:HELRODRAFT_183483"/>
<accession>T1FJR0</accession>
<reference evidence="2" key="3">
    <citation type="submission" date="2015-06" db="UniProtKB">
        <authorList>
            <consortium name="EnsemblMetazoa"/>
        </authorList>
    </citation>
    <scope>IDENTIFICATION</scope>
</reference>
<proteinExistence type="predicted"/>
<protein>
    <submittedName>
        <fullName evidence="1 2">Uncharacterized protein</fullName>
    </submittedName>
</protein>
<keyword evidence="3" id="KW-1185">Reference proteome</keyword>
<dbReference type="CTD" id="20209059"/>
<gene>
    <name evidence="2" type="primary">20209059</name>
    <name evidence="1" type="ORF">HELRODRAFT_183483</name>
</gene>
<dbReference type="PANTHER" id="PTHR37445">
    <property type="entry name" value="PROTEIN CBG24663"/>
    <property type="match status" value="1"/>
</dbReference>